<evidence type="ECO:0000313" key="3">
    <source>
        <dbReference type="Proteomes" id="UP000600449"/>
    </source>
</evidence>
<dbReference type="Pfam" id="PF11164">
    <property type="entry name" value="DUF2948"/>
    <property type="match status" value="1"/>
</dbReference>
<name>A0A917V5D3_9HYPH</name>
<dbReference type="InterPro" id="IPR021335">
    <property type="entry name" value="DUF2948"/>
</dbReference>
<sequence>MDLLKLVAFDEEDLAVLSAHLQDAAVRVEDVAYLPKEGRFALCARRFDWESDLGEAPRRRLTGIHFERVQNVRCKNMDPRRKEEVLNLLAVTFEPGAAPAGCVTLIFSEDRAIRLDVECLEAQMKDMGPVWEVESRPEHAAPDPLVLDAVSREGRG</sequence>
<reference evidence="2 3" key="1">
    <citation type="journal article" date="2014" name="Int. J. Syst. Evol. Microbiol.">
        <title>Complete genome sequence of Corynebacterium casei LMG S-19264T (=DSM 44701T), isolated from a smear-ripened cheese.</title>
        <authorList>
            <consortium name="US DOE Joint Genome Institute (JGI-PGF)"/>
            <person name="Walter F."/>
            <person name="Albersmeier A."/>
            <person name="Kalinowski J."/>
            <person name="Ruckert C."/>
        </authorList>
    </citation>
    <scope>NUCLEOTIDE SEQUENCE [LARGE SCALE GENOMIC DNA]</scope>
    <source>
        <strain evidence="2 3">CGMCC 1.9161</strain>
    </source>
</reference>
<comment type="caution">
    <text evidence="2">The sequence shown here is derived from an EMBL/GenBank/DDBJ whole genome shotgun (WGS) entry which is preliminary data.</text>
</comment>
<evidence type="ECO:0000256" key="1">
    <source>
        <dbReference type="SAM" id="MobiDB-lite"/>
    </source>
</evidence>
<evidence type="ECO:0008006" key="4">
    <source>
        <dbReference type="Google" id="ProtNLM"/>
    </source>
</evidence>
<gene>
    <name evidence="2" type="ORF">GCM10011322_31680</name>
</gene>
<proteinExistence type="predicted"/>
<accession>A0A917V5D3</accession>
<dbReference type="RefSeq" id="WP_188914215.1">
    <property type="nucleotide sequence ID" value="NZ_BMMF01000009.1"/>
</dbReference>
<keyword evidence="3" id="KW-1185">Reference proteome</keyword>
<protein>
    <recommendedName>
        <fullName evidence="4">DUF2948 family protein</fullName>
    </recommendedName>
</protein>
<feature type="region of interest" description="Disordered" evidence="1">
    <location>
        <begin position="134"/>
        <end position="156"/>
    </location>
</feature>
<dbReference type="AlphaFoldDB" id="A0A917V5D3"/>
<organism evidence="2 3">
    <name type="scientific">Salinarimonas ramus</name>
    <dbReference type="NCBI Taxonomy" id="690164"/>
    <lineage>
        <taxon>Bacteria</taxon>
        <taxon>Pseudomonadati</taxon>
        <taxon>Pseudomonadota</taxon>
        <taxon>Alphaproteobacteria</taxon>
        <taxon>Hyphomicrobiales</taxon>
        <taxon>Salinarimonadaceae</taxon>
        <taxon>Salinarimonas</taxon>
    </lineage>
</organism>
<evidence type="ECO:0000313" key="2">
    <source>
        <dbReference type="EMBL" id="GGK42189.1"/>
    </source>
</evidence>
<dbReference type="Proteomes" id="UP000600449">
    <property type="component" value="Unassembled WGS sequence"/>
</dbReference>
<dbReference type="EMBL" id="BMMF01000009">
    <property type="protein sequence ID" value="GGK42189.1"/>
    <property type="molecule type" value="Genomic_DNA"/>
</dbReference>